<reference evidence="6 7" key="1">
    <citation type="submission" date="2022-04" db="UniProtKB">
        <authorList>
            <consortium name="RefSeq"/>
        </authorList>
    </citation>
    <scope>IDENTIFICATION</scope>
    <source>
        <strain evidence="6 7">Punador</strain>
    </source>
</reference>
<gene>
    <name evidence="6 7 8" type="primary">LOC105226973</name>
</gene>
<dbReference type="RefSeq" id="XP_019846335.2">
    <property type="nucleotide sequence ID" value="XM_019990776.3"/>
</dbReference>
<evidence type="ECO:0000313" key="5">
    <source>
        <dbReference type="Proteomes" id="UP001652620"/>
    </source>
</evidence>
<feature type="region of interest" description="Disordered" evidence="1">
    <location>
        <begin position="310"/>
        <end position="364"/>
    </location>
</feature>
<dbReference type="RefSeq" id="XP_011204422.2">
    <property type="nucleotide sequence ID" value="XM_011206120.4"/>
</dbReference>
<dbReference type="GeneID" id="105226973"/>
<dbReference type="RefSeq" id="XP_019846333.2">
    <property type="nucleotide sequence ID" value="XM_019990774.3"/>
</dbReference>
<feature type="domain" description="Chitin-binding type-4" evidence="4">
    <location>
        <begin position="26"/>
        <end position="219"/>
    </location>
</feature>
<evidence type="ECO:0000313" key="7">
    <source>
        <dbReference type="RefSeq" id="XP_019846335.1"/>
    </source>
</evidence>
<dbReference type="RefSeq" id="XP_019846333.1">
    <property type="nucleotide sequence ID" value="XM_019990774.2"/>
</dbReference>
<feature type="compositionally biased region" description="Polar residues" evidence="1">
    <location>
        <begin position="353"/>
        <end position="364"/>
    </location>
</feature>
<evidence type="ECO:0000259" key="4">
    <source>
        <dbReference type="Pfam" id="PF03067"/>
    </source>
</evidence>
<dbReference type="OrthoDB" id="64893at2759"/>
<dbReference type="RefSeq" id="XP_019846338.2">
    <property type="nucleotide sequence ID" value="XM_019990779.3"/>
</dbReference>
<feature type="compositionally biased region" description="Polar residues" evidence="1">
    <location>
        <begin position="315"/>
        <end position="336"/>
    </location>
</feature>
<protein>
    <submittedName>
        <fullName evidence="6 7">uncharacterized protein LOC105226973</fullName>
    </submittedName>
</protein>
<evidence type="ECO:0000313" key="6">
    <source>
        <dbReference type="RefSeq" id="XP_019846333.1"/>
    </source>
</evidence>
<feature type="transmembrane region" description="Helical" evidence="2">
    <location>
        <begin position="256"/>
        <end position="279"/>
    </location>
</feature>
<evidence type="ECO:0000256" key="1">
    <source>
        <dbReference type="SAM" id="MobiDB-lite"/>
    </source>
</evidence>
<dbReference type="InterPro" id="IPR004302">
    <property type="entry name" value="Cellulose/chitin-bd_N"/>
</dbReference>
<keyword evidence="2" id="KW-0812">Transmembrane</keyword>
<dbReference type="RefSeq" id="XP_019846345.1">
    <property type="nucleotide sequence ID" value="XM_019990786.2"/>
</dbReference>
<proteinExistence type="predicted"/>
<evidence type="ECO:0000313" key="8">
    <source>
        <dbReference type="RefSeq" id="XP_019846345.1"/>
    </source>
</evidence>
<keyword evidence="2" id="KW-0472">Membrane</keyword>
<name>A0A6J0RLN2_BACDO</name>
<accession>A0A6J0RLN2</accession>
<evidence type="ECO:0000256" key="2">
    <source>
        <dbReference type="SAM" id="Phobius"/>
    </source>
</evidence>
<dbReference type="RefSeq" id="XP_019846356.2">
    <property type="nucleotide sequence ID" value="XM_019990797.3"/>
</dbReference>
<keyword evidence="3" id="KW-0732">Signal</keyword>
<sequence length="364" mass="41213">MCSAISIALLYWFIFYTANLPQCCGHGRLIEPPSRATAWRYGFQTPPNYNDHELYCGGFTRQWKQNNGKCGECGDAWDLPKPRPHESGGFWGKGVIVRKYSSESVMLIRVELTASHMGYFEFRICSQPYEQQECFDQHLLKVESGFPSQSISTDLETRFYPRNGSLIYNVKVQLPKGLNCNHCVLQWRYIAGNNWGICPDGNGAVGCGPQEEFRACSDIVINDPEYKPDSPSKPRATESPKHVQTPTKEHFDEFNFIKLMISLILLVILFITVGVGFLFRAKITRYVKTNLYTRLRKAHPFSLSNIASKPEPSLRTISSSMEGKTSNSAEIKSSLTAPIPPPRSKRNLHVENNHSFTQSSNLEI</sequence>
<dbReference type="Proteomes" id="UP001652620">
    <property type="component" value="Chromosome 2"/>
</dbReference>
<keyword evidence="5" id="KW-1185">Reference proteome</keyword>
<feature type="signal peptide" evidence="3">
    <location>
        <begin position="1"/>
        <end position="25"/>
    </location>
</feature>
<keyword evidence="2" id="KW-1133">Transmembrane helix</keyword>
<dbReference type="PANTHER" id="PTHR21113">
    <property type="entry name" value="AGAP001705-PA"/>
    <property type="match status" value="1"/>
</dbReference>
<dbReference type="Pfam" id="PF03067">
    <property type="entry name" value="LPMO_10"/>
    <property type="match status" value="1"/>
</dbReference>
<dbReference type="RefSeq" id="XP_019846345.2">
    <property type="nucleotide sequence ID" value="XM_019990786.3"/>
</dbReference>
<dbReference type="RefSeq" id="XP_019846335.1">
    <property type="nucleotide sequence ID" value="XM_019990776.2"/>
</dbReference>
<dbReference type="PANTHER" id="PTHR21113:SF4">
    <property type="entry name" value="CHITIN-BINDING TYPE-4 DOMAIN-CONTAINING PROTEIN"/>
    <property type="match status" value="1"/>
</dbReference>
<feature type="region of interest" description="Disordered" evidence="1">
    <location>
        <begin position="224"/>
        <end position="244"/>
    </location>
</feature>
<feature type="chain" id="PRO_5045019119" evidence="3">
    <location>
        <begin position="26"/>
        <end position="364"/>
    </location>
</feature>
<evidence type="ECO:0000256" key="3">
    <source>
        <dbReference type="SAM" id="SignalP"/>
    </source>
</evidence>
<organism evidence="8">
    <name type="scientific">Bactrocera dorsalis</name>
    <name type="common">Oriental fruit fly</name>
    <name type="synonym">Dacus dorsalis</name>
    <dbReference type="NCBI Taxonomy" id="27457"/>
    <lineage>
        <taxon>Eukaryota</taxon>
        <taxon>Metazoa</taxon>
        <taxon>Ecdysozoa</taxon>
        <taxon>Arthropoda</taxon>
        <taxon>Hexapoda</taxon>
        <taxon>Insecta</taxon>
        <taxon>Pterygota</taxon>
        <taxon>Neoptera</taxon>
        <taxon>Endopterygota</taxon>
        <taxon>Diptera</taxon>
        <taxon>Brachycera</taxon>
        <taxon>Muscomorpha</taxon>
        <taxon>Tephritoidea</taxon>
        <taxon>Tephritidae</taxon>
        <taxon>Bactrocera</taxon>
        <taxon>Bactrocera</taxon>
    </lineage>
</organism>